<keyword evidence="2" id="KW-0012">Acyltransferase</keyword>
<protein>
    <submittedName>
        <fullName evidence="4">GNAT family N-acetyltransferase</fullName>
    </submittedName>
</protein>
<keyword evidence="5" id="KW-1185">Reference proteome</keyword>
<dbReference type="PROSITE" id="PS51186">
    <property type="entry name" value="GNAT"/>
    <property type="match status" value="1"/>
</dbReference>
<name>A0A923M9V9_9BURK</name>
<dbReference type="InterPro" id="IPR000182">
    <property type="entry name" value="GNAT_dom"/>
</dbReference>
<dbReference type="AlphaFoldDB" id="A0A923M9V9"/>
<dbReference type="PANTHER" id="PTHR43877:SF1">
    <property type="entry name" value="ACETYLTRANSFERASE"/>
    <property type="match status" value="1"/>
</dbReference>
<dbReference type="PANTHER" id="PTHR43877">
    <property type="entry name" value="AMINOALKYLPHOSPHONATE N-ACETYLTRANSFERASE-RELATED-RELATED"/>
    <property type="match status" value="1"/>
</dbReference>
<evidence type="ECO:0000259" key="3">
    <source>
        <dbReference type="PROSITE" id="PS51186"/>
    </source>
</evidence>
<sequence length="158" mass="17741">MPQHAVTLRLARRADAPAIAELTRRHIEAGLAPRYSPARVARLIADRDTIALVADDTTGVQGFAIMAFGETRAHLQLLCVQPAQRRQGLARRMMDWLVESARVAGIASLHLELRADNETARAFYRRMGFEDTLVVSGYYEGRIDAVRMVRLLRRPYVG</sequence>
<dbReference type="EMBL" id="JACORU010000004">
    <property type="protein sequence ID" value="MBC5765167.1"/>
    <property type="molecule type" value="Genomic_DNA"/>
</dbReference>
<dbReference type="Proteomes" id="UP000596827">
    <property type="component" value="Unassembled WGS sequence"/>
</dbReference>
<dbReference type="GO" id="GO:0016747">
    <property type="term" value="F:acyltransferase activity, transferring groups other than amino-acyl groups"/>
    <property type="evidence" value="ECO:0007669"/>
    <property type="project" value="InterPro"/>
</dbReference>
<proteinExistence type="predicted"/>
<dbReference type="InterPro" id="IPR050832">
    <property type="entry name" value="Bact_Acetyltransf"/>
</dbReference>
<evidence type="ECO:0000256" key="1">
    <source>
        <dbReference type="ARBA" id="ARBA00022679"/>
    </source>
</evidence>
<dbReference type="SUPFAM" id="SSF55729">
    <property type="entry name" value="Acyl-CoA N-acyltransferases (Nat)"/>
    <property type="match status" value="1"/>
</dbReference>
<dbReference type="Gene3D" id="3.40.630.30">
    <property type="match status" value="1"/>
</dbReference>
<evidence type="ECO:0000313" key="5">
    <source>
        <dbReference type="Proteomes" id="UP000596827"/>
    </source>
</evidence>
<reference evidence="4" key="1">
    <citation type="submission" date="2020-08" db="EMBL/GenBank/DDBJ databases">
        <title>Ramlibacter sp. GTP1 16S ribosomal RNA gene genome sequencing and assembly.</title>
        <authorList>
            <person name="Kang M."/>
        </authorList>
    </citation>
    <scope>NUCLEOTIDE SEQUENCE</scope>
    <source>
        <strain evidence="4">GTP1</strain>
    </source>
</reference>
<gene>
    <name evidence="4" type="ORF">H8R02_11935</name>
</gene>
<dbReference type="CDD" id="cd04301">
    <property type="entry name" value="NAT_SF"/>
    <property type="match status" value="1"/>
</dbReference>
<dbReference type="InterPro" id="IPR016181">
    <property type="entry name" value="Acyl_CoA_acyltransferase"/>
</dbReference>
<organism evidence="4 5">
    <name type="scientific">Ramlibacter albus</name>
    <dbReference type="NCBI Taxonomy" id="2079448"/>
    <lineage>
        <taxon>Bacteria</taxon>
        <taxon>Pseudomonadati</taxon>
        <taxon>Pseudomonadota</taxon>
        <taxon>Betaproteobacteria</taxon>
        <taxon>Burkholderiales</taxon>
        <taxon>Comamonadaceae</taxon>
        <taxon>Ramlibacter</taxon>
    </lineage>
</organism>
<evidence type="ECO:0000256" key="2">
    <source>
        <dbReference type="ARBA" id="ARBA00023315"/>
    </source>
</evidence>
<keyword evidence="1" id="KW-0808">Transferase</keyword>
<dbReference type="Pfam" id="PF13673">
    <property type="entry name" value="Acetyltransf_10"/>
    <property type="match status" value="1"/>
</dbReference>
<feature type="domain" description="N-acetyltransferase" evidence="3">
    <location>
        <begin position="6"/>
        <end position="153"/>
    </location>
</feature>
<dbReference type="RefSeq" id="WP_187081650.1">
    <property type="nucleotide sequence ID" value="NZ_JACORU010000004.1"/>
</dbReference>
<accession>A0A923M9V9</accession>
<comment type="caution">
    <text evidence="4">The sequence shown here is derived from an EMBL/GenBank/DDBJ whole genome shotgun (WGS) entry which is preliminary data.</text>
</comment>
<evidence type="ECO:0000313" key="4">
    <source>
        <dbReference type="EMBL" id="MBC5765167.1"/>
    </source>
</evidence>